<keyword evidence="3" id="KW-1185">Reference proteome</keyword>
<evidence type="ECO:0000313" key="3">
    <source>
        <dbReference type="Proteomes" id="UP001254608"/>
    </source>
</evidence>
<reference evidence="2 3" key="1">
    <citation type="submission" date="2023-09" db="EMBL/GenBank/DDBJ databases">
        <authorList>
            <person name="Rey-Velasco X."/>
        </authorList>
    </citation>
    <scope>NUCLEOTIDE SEQUENCE [LARGE SCALE GENOMIC DNA]</scope>
    <source>
        <strain evidence="2 3">W345</strain>
    </source>
</reference>
<keyword evidence="1" id="KW-0732">Signal</keyword>
<name>A0ABU2WGJ5_9GAMM</name>
<dbReference type="Proteomes" id="UP001254608">
    <property type="component" value="Unassembled WGS sequence"/>
</dbReference>
<dbReference type="RefSeq" id="WP_311363601.1">
    <property type="nucleotide sequence ID" value="NZ_JAVRIC010000002.1"/>
</dbReference>
<protein>
    <submittedName>
        <fullName evidence="2">DUF1302 family protein</fullName>
    </submittedName>
</protein>
<evidence type="ECO:0000313" key="2">
    <source>
        <dbReference type="EMBL" id="MDT0496212.1"/>
    </source>
</evidence>
<dbReference type="Pfam" id="PF06980">
    <property type="entry name" value="DUF1302"/>
    <property type="match status" value="1"/>
</dbReference>
<dbReference type="InterPro" id="IPR010727">
    <property type="entry name" value="DUF1302"/>
</dbReference>
<accession>A0ABU2WGJ5</accession>
<comment type="caution">
    <text evidence="2">The sequence shown here is derived from an EMBL/GenBank/DDBJ whole genome shotgun (WGS) entry which is preliminary data.</text>
</comment>
<dbReference type="EMBL" id="JAVRIC010000002">
    <property type="protein sequence ID" value="MDT0496212.1"/>
    <property type="molecule type" value="Genomic_DNA"/>
</dbReference>
<feature type="signal peptide" evidence="1">
    <location>
        <begin position="1"/>
        <end position="22"/>
    </location>
</feature>
<sequence>MKTSREIGAAIIALSCAGLAQASDFSFGLFGEDIDVILNNSLTAGAQWRLHDRADYLVGKADLNPDLCAGAYQLCQGVTRDQAYPAARLRDAPGQASMNFDDGNLNYDKGDIVQAPIVLSTDAKFRFGDMELFVRGRGVYDPVNYNFTETHPNKVTPENFESVLIRGDPFANRYFPATLLKGAVVHEQRPDEIRDEFLFYELLDLHLTVPFEVLDHNVLLRLGRQVVNWGESTAAIVNSLSQANPINANNIFRLGNALLEDLYTPINMANVFVPLTSKLVVQAHYAFEWKPVEIPAPGTYYSFIDAGTNDLGTDRLNGGFGQAPDDFEQLGTALANPLGLVSRTTLSVGRKPDDEARDGGEYGVSLKYYAENLNYGTELGFYFMNYHSKLPYVDFYASNASCMRAAGNPQGRDARNTFEILTLCPNLALTERTPGVVQAILDFVQVAEARPELLTDIGIDGTPLDVVTGLQNILLFQPGKPLSEIIPFDTAAAQLTYPEDIQMFGLSFNTTYGDYSFQGEIAYRPKLPLQVSLVDLGFAAMAPTLGHCNDPGDGCFGTAAAVSFNENSTGVPGGNGQNTTGQFYIYDRGDAVDANGNVIFDDTSFLLLAGVPSSARSFPNFITPYRGGVLGDDPAPNSRIRGWEEFQVNQYTLGATRLYSVSDWPSKLIGADQVLMVYELAATHVLDFPAFDELQIEGPLTAYTHASAGAEGSGADGSRLACSTNIACTVGPDGIRFNPYQAPRDAFADAFSWGYRVVARILYESVWPSISIAPLFLWQHDIHGNSPAPHFNFVEGRYSLTSVIEMRYEKALSFNISYNLYGGAGANNLLADRDNLGFYIKYQF</sequence>
<organism evidence="2 3">
    <name type="scientific">Banduia mediterranea</name>
    <dbReference type="NCBI Taxonomy" id="3075609"/>
    <lineage>
        <taxon>Bacteria</taxon>
        <taxon>Pseudomonadati</taxon>
        <taxon>Pseudomonadota</taxon>
        <taxon>Gammaproteobacteria</taxon>
        <taxon>Nevskiales</taxon>
        <taxon>Algiphilaceae</taxon>
        <taxon>Banduia</taxon>
    </lineage>
</organism>
<gene>
    <name evidence="2" type="ORF">RM530_02370</name>
</gene>
<proteinExistence type="predicted"/>
<feature type="chain" id="PRO_5046667774" evidence="1">
    <location>
        <begin position="23"/>
        <end position="844"/>
    </location>
</feature>
<evidence type="ECO:0000256" key="1">
    <source>
        <dbReference type="SAM" id="SignalP"/>
    </source>
</evidence>